<dbReference type="AlphaFoldDB" id="A0A371FX05"/>
<feature type="domain" description="Retrovirus-related Pol polyprotein from transposon TNT 1-94-like beta-barrel" evidence="1">
    <location>
        <begin position="87"/>
        <end position="149"/>
    </location>
</feature>
<sequence>MRSSMRLASLSQMESQITFLLQDNSNFKPKYVKKDQPFVLILSSTEPFSMSSEQCKHMITFLQAQMVQYYYNFFSHKTFSILDLNSWIIDYEETSHICYYLSLFTSYTNLYNKFITLPNNLKIHVPAIGNVDLSPSLKLTNVLFILEFNIQDTQPSKVIGKGRLQHGLNLYTILCTNNSSHKTYNSIQFHNDKS</sequence>
<dbReference type="Proteomes" id="UP000257109">
    <property type="component" value="Unassembled WGS sequence"/>
</dbReference>
<evidence type="ECO:0000313" key="3">
    <source>
        <dbReference type="Proteomes" id="UP000257109"/>
    </source>
</evidence>
<keyword evidence="3" id="KW-1185">Reference proteome</keyword>
<protein>
    <recommendedName>
        <fullName evidence="1">Retrovirus-related Pol polyprotein from transposon TNT 1-94-like beta-barrel domain-containing protein</fullName>
    </recommendedName>
</protein>
<accession>A0A371FX05</accession>
<comment type="caution">
    <text evidence="2">The sequence shown here is derived from an EMBL/GenBank/DDBJ whole genome shotgun (WGS) entry which is preliminary data.</text>
</comment>
<dbReference type="InterPro" id="IPR054722">
    <property type="entry name" value="PolX-like_BBD"/>
</dbReference>
<feature type="non-terminal residue" evidence="2">
    <location>
        <position position="1"/>
    </location>
</feature>
<organism evidence="2 3">
    <name type="scientific">Mucuna pruriens</name>
    <name type="common">Velvet bean</name>
    <name type="synonym">Dolichos pruriens</name>
    <dbReference type="NCBI Taxonomy" id="157652"/>
    <lineage>
        <taxon>Eukaryota</taxon>
        <taxon>Viridiplantae</taxon>
        <taxon>Streptophyta</taxon>
        <taxon>Embryophyta</taxon>
        <taxon>Tracheophyta</taxon>
        <taxon>Spermatophyta</taxon>
        <taxon>Magnoliopsida</taxon>
        <taxon>eudicotyledons</taxon>
        <taxon>Gunneridae</taxon>
        <taxon>Pentapetalae</taxon>
        <taxon>rosids</taxon>
        <taxon>fabids</taxon>
        <taxon>Fabales</taxon>
        <taxon>Fabaceae</taxon>
        <taxon>Papilionoideae</taxon>
        <taxon>50 kb inversion clade</taxon>
        <taxon>NPAAA clade</taxon>
        <taxon>indigoferoid/millettioid clade</taxon>
        <taxon>Phaseoleae</taxon>
        <taxon>Mucuna</taxon>
    </lineage>
</organism>
<proteinExistence type="predicted"/>
<dbReference type="Pfam" id="PF22936">
    <property type="entry name" value="Pol_BBD"/>
    <property type="match status" value="1"/>
</dbReference>
<evidence type="ECO:0000313" key="2">
    <source>
        <dbReference type="EMBL" id="RDX82865.1"/>
    </source>
</evidence>
<name>A0A371FX05_MUCPR</name>
<dbReference type="EMBL" id="QJKJ01007524">
    <property type="protein sequence ID" value="RDX82865.1"/>
    <property type="molecule type" value="Genomic_DNA"/>
</dbReference>
<evidence type="ECO:0000259" key="1">
    <source>
        <dbReference type="Pfam" id="PF22936"/>
    </source>
</evidence>
<reference evidence="2" key="1">
    <citation type="submission" date="2018-05" db="EMBL/GenBank/DDBJ databases">
        <title>Draft genome of Mucuna pruriens seed.</title>
        <authorList>
            <person name="Nnadi N.E."/>
            <person name="Vos R."/>
            <person name="Hasami M.H."/>
            <person name="Devisetty U.K."/>
            <person name="Aguiy J.C."/>
        </authorList>
    </citation>
    <scope>NUCLEOTIDE SEQUENCE [LARGE SCALE GENOMIC DNA]</scope>
    <source>
        <strain evidence="2">JCA_2017</strain>
    </source>
</reference>
<gene>
    <name evidence="2" type="ORF">CR513_36292</name>
</gene>